<dbReference type="GO" id="GO:0030254">
    <property type="term" value="P:protein secretion by the type III secretion system"/>
    <property type="evidence" value="ECO:0007669"/>
    <property type="project" value="InterPro"/>
</dbReference>
<dbReference type="AlphaFoldDB" id="A0A4P8QWP3"/>
<proteinExistence type="predicted"/>
<name>A0A4P8QWP3_9GAMM</name>
<gene>
    <name evidence="1" type="ORF">EH207_16760</name>
</gene>
<dbReference type="Proteomes" id="UP000299580">
    <property type="component" value="Chromosome"/>
</dbReference>
<evidence type="ECO:0000313" key="1">
    <source>
        <dbReference type="EMBL" id="QCR10000.1"/>
    </source>
</evidence>
<accession>A0A4P8QWP3</accession>
<reference evidence="1 2" key="1">
    <citation type="submission" date="2018-11" db="EMBL/GenBank/DDBJ databases">
        <title>Genome sequences of Brenneria nigrifluens and Brenneria rubrifaciens.</title>
        <authorList>
            <person name="Poret-Peterson A.T."/>
            <person name="McClean A.E."/>
            <person name="Kluepfel D.A."/>
        </authorList>
    </citation>
    <scope>NUCLEOTIDE SEQUENCE [LARGE SCALE GENOMIC DNA]</scope>
    <source>
        <strain evidence="1 2">6D370</strain>
    </source>
</reference>
<sequence>MSEPNYAKALLLRWVERQAGVDGTPDIEADVQVLFNGQTLFLRLPDSRETLFVFMPIYTLDFERDSDLLALGMMLNLEPGLMCGAAIGLETQQRNLMLTAHQNVLSFNERALSAWIENVVSLGLRIREEFASVAAARKASPDVKTLPSSGLDRYRAHLFQSPFSR</sequence>
<organism evidence="1 2">
    <name type="scientific">Brenneria rubrifaciens</name>
    <dbReference type="NCBI Taxonomy" id="55213"/>
    <lineage>
        <taxon>Bacteria</taxon>
        <taxon>Pseudomonadati</taxon>
        <taxon>Pseudomonadota</taxon>
        <taxon>Gammaproteobacteria</taxon>
        <taxon>Enterobacterales</taxon>
        <taxon>Pectobacteriaceae</taxon>
        <taxon>Brenneria</taxon>
    </lineage>
</organism>
<keyword evidence="2" id="KW-1185">Reference proteome</keyword>
<dbReference type="SUPFAM" id="SSF69635">
    <property type="entry name" value="Type III secretory system chaperone-like"/>
    <property type="match status" value="1"/>
</dbReference>
<dbReference type="EMBL" id="CP034035">
    <property type="protein sequence ID" value="QCR10000.1"/>
    <property type="molecule type" value="Genomic_DNA"/>
</dbReference>
<dbReference type="InterPro" id="IPR010261">
    <property type="entry name" value="Tir_chaperone"/>
</dbReference>
<evidence type="ECO:0000313" key="2">
    <source>
        <dbReference type="Proteomes" id="UP000299580"/>
    </source>
</evidence>
<protein>
    <submittedName>
        <fullName evidence="1">Uncharacterized protein</fullName>
    </submittedName>
</protein>
<dbReference type="Pfam" id="PF05932">
    <property type="entry name" value="CesT"/>
    <property type="match status" value="1"/>
</dbReference>
<dbReference type="RefSeq" id="WP_137714993.1">
    <property type="nucleotide sequence ID" value="NZ_CP034035.1"/>
</dbReference>
<dbReference type="Gene3D" id="3.30.1460.10">
    <property type="match status" value="1"/>
</dbReference>
<dbReference type="KEGG" id="brb:EH207_16760"/>
<dbReference type="OrthoDB" id="6433208at2"/>